<protein>
    <submittedName>
        <fullName evidence="1">Uncharacterized protein</fullName>
    </submittedName>
</protein>
<dbReference type="EMBL" id="AAVL02000002">
    <property type="protein sequence ID" value="EDM52680.1"/>
    <property type="molecule type" value="Genomic_DNA"/>
</dbReference>
<accession>A5Z2X8</accession>
<proteinExistence type="predicted"/>
<sequence length="37" mass="4128">MIEPIPFDFNLLNSRTRGLPSTGYYHGFFGSIPPLDG</sequence>
<evidence type="ECO:0000313" key="1">
    <source>
        <dbReference type="EMBL" id="EDM52680.1"/>
    </source>
</evidence>
<evidence type="ECO:0000313" key="2">
    <source>
        <dbReference type="Proteomes" id="UP000006000"/>
    </source>
</evidence>
<comment type="caution">
    <text evidence="1">The sequence shown here is derived from an EMBL/GenBank/DDBJ whole genome shotgun (WGS) entry which is preliminary data.</text>
</comment>
<dbReference type="Proteomes" id="UP000006000">
    <property type="component" value="Unassembled WGS sequence"/>
</dbReference>
<dbReference type="AlphaFoldDB" id="A5Z2X8"/>
<name>A5Z2X8_9FIRM</name>
<reference evidence="1 2" key="1">
    <citation type="submission" date="2007-03" db="EMBL/GenBank/DDBJ databases">
        <authorList>
            <person name="Fulton L."/>
            <person name="Clifton S."/>
            <person name="Fulton B."/>
            <person name="Xu J."/>
            <person name="Minx P."/>
            <person name="Pepin K.H."/>
            <person name="Johnson M."/>
            <person name="Thiruvilangam P."/>
            <person name="Bhonagiri V."/>
            <person name="Nash W.E."/>
            <person name="Mardis E.R."/>
            <person name="Wilson R.K."/>
        </authorList>
    </citation>
    <scope>NUCLEOTIDE SEQUENCE [LARGE SCALE GENOMIC DNA]</scope>
    <source>
        <strain evidence="1 2">ATCC 27560</strain>
    </source>
</reference>
<organism evidence="1 2">
    <name type="scientific">Eubacterium ventriosum ATCC 27560</name>
    <dbReference type="NCBI Taxonomy" id="411463"/>
    <lineage>
        <taxon>Bacteria</taxon>
        <taxon>Bacillati</taxon>
        <taxon>Bacillota</taxon>
        <taxon>Clostridia</taxon>
        <taxon>Eubacteriales</taxon>
        <taxon>Eubacteriaceae</taxon>
        <taxon>Eubacterium</taxon>
    </lineage>
</organism>
<dbReference type="HOGENOM" id="CLU_3343854_0_0_9"/>
<gene>
    <name evidence="1" type="ORF">EUBVEN_00002</name>
</gene>
<reference evidence="1 2" key="2">
    <citation type="submission" date="2007-04" db="EMBL/GenBank/DDBJ databases">
        <title>Draft genome sequence of Eubacterium ventriosum (ATCC 27560).</title>
        <authorList>
            <person name="Sudarsanam P."/>
            <person name="Ley R."/>
            <person name="Guruge J."/>
            <person name="Turnbaugh P.J."/>
            <person name="Mahowald M."/>
            <person name="Liep D."/>
            <person name="Gordon J."/>
        </authorList>
    </citation>
    <scope>NUCLEOTIDE SEQUENCE [LARGE SCALE GENOMIC DNA]</scope>
    <source>
        <strain evidence="1 2">ATCC 27560</strain>
    </source>
</reference>